<evidence type="ECO:0000256" key="5">
    <source>
        <dbReference type="ARBA" id="ARBA00023163"/>
    </source>
</evidence>
<dbReference type="GO" id="GO:0006355">
    <property type="term" value="P:regulation of DNA-templated transcription"/>
    <property type="evidence" value="ECO:0007669"/>
    <property type="project" value="InterPro"/>
</dbReference>
<reference evidence="8 9" key="1">
    <citation type="submission" date="2018-05" db="EMBL/GenBank/DDBJ databases">
        <title>Genomic Encyclopedia of Type Strains, Phase IV (KMG-IV): sequencing the most valuable type-strain genomes for metagenomic binning, comparative biology and taxonomic classification.</title>
        <authorList>
            <person name="Goeker M."/>
        </authorList>
    </citation>
    <scope>NUCLEOTIDE SEQUENCE [LARGE SCALE GENOMIC DNA]</scope>
    <source>
        <strain evidence="8 9">DSM 566</strain>
    </source>
</reference>
<dbReference type="SMART" id="SM00382">
    <property type="entry name" value="AAA"/>
    <property type="match status" value="1"/>
</dbReference>
<dbReference type="PANTHER" id="PTHR32071:SF113">
    <property type="entry name" value="ALGINATE BIOSYNTHESIS TRANSCRIPTIONAL REGULATORY PROTEIN ALGB"/>
    <property type="match status" value="1"/>
</dbReference>
<comment type="caution">
    <text evidence="8">The sequence shown here is derived from an EMBL/GenBank/DDBJ whole genome shotgun (WGS) entry which is preliminary data.</text>
</comment>
<evidence type="ECO:0000313" key="9">
    <source>
        <dbReference type="Proteomes" id="UP000247811"/>
    </source>
</evidence>
<dbReference type="InterPro" id="IPR058031">
    <property type="entry name" value="AAA_lid_NorR"/>
</dbReference>
<dbReference type="Pfam" id="PF25601">
    <property type="entry name" value="AAA_lid_14"/>
    <property type="match status" value="1"/>
</dbReference>
<dbReference type="InterPro" id="IPR009057">
    <property type="entry name" value="Homeodomain-like_sf"/>
</dbReference>
<feature type="domain" description="Sigma-54 factor interaction" evidence="7">
    <location>
        <begin position="243"/>
        <end position="472"/>
    </location>
</feature>
<dbReference type="PROSITE" id="PS00688">
    <property type="entry name" value="SIGMA54_INTERACT_3"/>
    <property type="match status" value="1"/>
</dbReference>
<dbReference type="Pfam" id="PF06505">
    <property type="entry name" value="XylR_N"/>
    <property type="match status" value="1"/>
</dbReference>
<name>A0A318GV82_9BURK</name>
<dbReference type="FunFam" id="3.40.50.300:FF:000006">
    <property type="entry name" value="DNA-binding transcriptional regulator NtrC"/>
    <property type="match status" value="1"/>
</dbReference>
<evidence type="ECO:0000256" key="1">
    <source>
        <dbReference type="ARBA" id="ARBA00022741"/>
    </source>
</evidence>
<dbReference type="RefSeq" id="WP_110402414.1">
    <property type="nucleotide sequence ID" value="NZ_QJJS01000026.1"/>
</dbReference>
<dbReference type="InterPro" id="IPR024096">
    <property type="entry name" value="NO_sig/Golgi_transp_ligand-bd"/>
</dbReference>
<dbReference type="InterPro" id="IPR025662">
    <property type="entry name" value="Sigma_54_int_dom_ATP-bd_1"/>
</dbReference>
<dbReference type="GO" id="GO:0043565">
    <property type="term" value="F:sequence-specific DNA binding"/>
    <property type="evidence" value="ECO:0007669"/>
    <property type="project" value="InterPro"/>
</dbReference>
<dbReference type="EMBL" id="QJJS01000026">
    <property type="protein sequence ID" value="PXW92305.1"/>
    <property type="molecule type" value="Genomic_DNA"/>
</dbReference>
<dbReference type="Gene3D" id="3.30.1380.20">
    <property type="entry name" value="Trafficking protein particle complex subunit 3"/>
    <property type="match status" value="1"/>
</dbReference>
<evidence type="ECO:0000256" key="3">
    <source>
        <dbReference type="ARBA" id="ARBA00023015"/>
    </source>
</evidence>
<dbReference type="SUPFAM" id="SSF52540">
    <property type="entry name" value="P-loop containing nucleoside triphosphate hydrolases"/>
    <property type="match status" value="1"/>
</dbReference>
<dbReference type="InterPro" id="IPR003593">
    <property type="entry name" value="AAA+_ATPase"/>
</dbReference>
<evidence type="ECO:0000256" key="2">
    <source>
        <dbReference type="ARBA" id="ARBA00022840"/>
    </source>
</evidence>
<dbReference type="GO" id="GO:0005524">
    <property type="term" value="F:ATP binding"/>
    <property type="evidence" value="ECO:0007669"/>
    <property type="project" value="UniProtKB-KW"/>
</dbReference>
<feature type="region of interest" description="Disordered" evidence="6">
    <location>
        <begin position="497"/>
        <end position="524"/>
    </location>
</feature>
<organism evidence="8 9">
    <name type="scientific">Sphaerotilus hippei</name>
    <dbReference type="NCBI Taxonomy" id="744406"/>
    <lineage>
        <taxon>Bacteria</taxon>
        <taxon>Pseudomonadati</taxon>
        <taxon>Pseudomonadota</taxon>
        <taxon>Betaproteobacteria</taxon>
        <taxon>Burkholderiales</taxon>
        <taxon>Sphaerotilaceae</taxon>
        <taxon>Sphaerotilus</taxon>
    </lineage>
</organism>
<keyword evidence="9" id="KW-1185">Reference proteome</keyword>
<dbReference type="Pfam" id="PF02830">
    <property type="entry name" value="V4R"/>
    <property type="match status" value="1"/>
</dbReference>
<dbReference type="InterPro" id="IPR002197">
    <property type="entry name" value="HTH_Fis"/>
</dbReference>
<keyword evidence="2" id="KW-0067">ATP-binding</keyword>
<dbReference type="PANTHER" id="PTHR32071">
    <property type="entry name" value="TRANSCRIPTIONAL REGULATORY PROTEIN"/>
    <property type="match status" value="1"/>
</dbReference>
<dbReference type="SMART" id="SM00989">
    <property type="entry name" value="V4R"/>
    <property type="match status" value="1"/>
</dbReference>
<dbReference type="SUPFAM" id="SSF111126">
    <property type="entry name" value="Ligand-binding domain in the NO signalling and Golgi transport"/>
    <property type="match status" value="1"/>
</dbReference>
<dbReference type="Proteomes" id="UP000247811">
    <property type="component" value="Unassembled WGS sequence"/>
</dbReference>
<dbReference type="SUPFAM" id="SSF46689">
    <property type="entry name" value="Homeodomain-like"/>
    <property type="match status" value="1"/>
</dbReference>
<dbReference type="PROSITE" id="PS00676">
    <property type="entry name" value="SIGMA54_INTERACT_2"/>
    <property type="match status" value="1"/>
</dbReference>
<dbReference type="Gene3D" id="3.40.50.300">
    <property type="entry name" value="P-loop containing nucleotide triphosphate hydrolases"/>
    <property type="match status" value="1"/>
</dbReference>
<keyword evidence="4" id="KW-0238">DNA-binding</keyword>
<sequence length="589" mass="64327">MTRALSPSTGTRTLAAHLHFTPDAGHIQLFDQRMLLMHAGAFAELRRELVTGMGLARARALLMRMGWQQGFEDGQRVRQMMDPQTPMGVAEALALGPRLRELEGFVHHQPVEDMKLDVERGEFWGNFLWHGSWEAQAHLAHCGVSGTPACWSMVGYADGYTTAVTGVPIHWREVECVAMGHACCRVIGRPLAEWEADGEGQDDTSYLRIDTFVDTPGHVAAAAPAGPGAVASTRPAAPGLAGFVGASAGFNAVAHLVRKVAPTDSTVLFRGESGVGKECFARALHVISPRADGPFVAINCAAIPPDLVEAELFGVERGAYTGADRARPGRFERAHGGTLFLDEVSSLTLAAQGKVLRAIQEREFERVGGTEVRRMDVRLVAAANVDLREEMAAGRFRRDLFYRLNVFPIEIPPLRQRLDDVPLLVALFLERSTRRFGRTVRGLSPRAYGALYDYDWPGNVRELENMIERGVILADEGGWVDVQHLFAGGERVQGQGWSLGRSGSLERRDAAPDPSAAPPDAGPRAQSLADQLLTTLPSFEAIERLLLDRALHQCDGNVSAAARLLRVGRGQMDYRLKKRERGEAPDEAD</sequence>
<dbReference type="InterPro" id="IPR027417">
    <property type="entry name" value="P-loop_NTPase"/>
</dbReference>
<keyword evidence="3" id="KW-0805">Transcription regulation</keyword>
<evidence type="ECO:0000256" key="4">
    <source>
        <dbReference type="ARBA" id="ARBA00023125"/>
    </source>
</evidence>
<dbReference type="Gene3D" id="1.10.8.60">
    <property type="match status" value="1"/>
</dbReference>
<dbReference type="InterPro" id="IPR025943">
    <property type="entry name" value="Sigma_54_int_dom_ATP-bd_2"/>
</dbReference>
<dbReference type="Pfam" id="PF00158">
    <property type="entry name" value="Sigma54_activat"/>
    <property type="match status" value="1"/>
</dbReference>
<gene>
    <name evidence="8" type="ORF">C7444_12625</name>
</gene>
<dbReference type="InterPro" id="IPR002078">
    <property type="entry name" value="Sigma_54_int"/>
</dbReference>
<protein>
    <submittedName>
        <fullName evidence="8">Regulatory Fis family protein</fullName>
    </submittedName>
</protein>
<evidence type="ECO:0000256" key="6">
    <source>
        <dbReference type="SAM" id="MobiDB-lite"/>
    </source>
</evidence>
<dbReference type="PROSITE" id="PS00675">
    <property type="entry name" value="SIGMA54_INTERACT_1"/>
    <property type="match status" value="1"/>
</dbReference>
<dbReference type="InterPro" id="IPR004096">
    <property type="entry name" value="V4R"/>
</dbReference>
<dbReference type="Pfam" id="PF02954">
    <property type="entry name" value="HTH_8"/>
    <property type="match status" value="1"/>
</dbReference>
<keyword evidence="1" id="KW-0547">Nucleotide-binding</keyword>
<keyword evidence="5" id="KW-0804">Transcription</keyword>
<dbReference type="Gene3D" id="1.10.10.60">
    <property type="entry name" value="Homeodomain-like"/>
    <property type="match status" value="1"/>
</dbReference>
<evidence type="ECO:0000313" key="8">
    <source>
        <dbReference type="EMBL" id="PXW92305.1"/>
    </source>
</evidence>
<dbReference type="InterPro" id="IPR010523">
    <property type="entry name" value="XylR_N"/>
</dbReference>
<proteinExistence type="predicted"/>
<dbReference type="InterPro" id="IPR025944">
    <property type="entry name" value="Sigma_54_int_dom_CS"/>
</dbReference>
<dbReference type="OrthoDB" id="9761705at2"/>
<dbReference type="PROSITE" id="PS50045">
    <property type="entry name" value="SIGMA54_INTERACT_4"/>
    <property type="match status" value="1"/>
</dbReference>
<dbReference type="CDD" id="cd00009">
    <property type="entry name" value="AAA"/>
    <property type="match status" value="1"/>
</dbReference>
<dbReference type="AlphaFoldDB" id="A0A318GV82"/>
<accession>A0A318GV82</accession>
<evidence type="ECO:0000259" key="7">
    <source>
        <dbReference type="PROSITE" id="PS50045"/>
    </source>
</evidence>